<dbReference type="Proteomes" id="UP000050465">
    <property type="component" value="Unassembled WGS sequence"/>
</dbReference>
<accession>A0A0P7YLY9</accession>
<comment type="caution">
    <text evidence="1">The sequence shown here is derived from an EMBL/GenBank/DDBJ whole genome shotgun (WGS) entry which is preliminary data.</text>
</comment>
<name>A0A0P7YLY9_9CYAN</name>
<gene>
    <name evidence="1" type="ORF">HLUCCA11_24060</name>
</gene>
<organism evidence="1 2">
    <name type="scientific">Phormidesmis priestleyi Ana</name>
    <dbReference type="NCBI Taxonomy" id="1666911"/>
    <lineage>
        <taxon>Bacteria</taxon>
        <taxon>Bacillati</taxon>
        <taxon>Cyanobacteriota</taxon>
        <taxon>Cyanophyceae</taxon>
        <taxon>Leptolyngbyales</taxon>
        <taxon>Leptolyngbyaceae</taxon>
        <taxon>Phormidesmis</taxon>
    </lineage>
</organism>
<proteinExistence type="predicted"/>
<dbReference type="AlphaFoldDB" id="A0A0P7YLY9"/>
<evidence type="ECO:0000313" key="2">
    <source>
        <dbReference type="Proteomes" id="UP000050465"/>
    </source>
</evidence>
<protein>
    <submittedName>
        <fullName evidence="1">Uncharacterized protein</fullName>
    </submittedName>
</protein>
<evidence type="ECO:0000313" key="1">
    <source>
        <dbReference type="EMBL" id="KPQ31284.1"/>
    </source>
</evidence>
<reference evidence="1 2" key="1">
    <citation type="submission" date="2015-09" db="EMBL/GenBank/DDBJ databases">
        <title>Identification and resolution of microdiversity through metagenomic sequencing of parallel consortia.</title>
        <authorList>
            <person name="Nelson W.C."/>
            <person name="Romine M.F."/>
            <person name="Lindemann S.R."/>
        </authorList>
    </citation>
    <scope>NUCLEOTIDE SEQUENCE [LARGE SCALE GENOMIC DNA]</scope>
    <source>
        <strain evidence="1">Ana</strain>
    </source>
</reference>
<dbReference type="EMBL" id="LJZR01000113">
    <property type="protein sequence ID" value="KPQ31284.1"/>
    <property type="molecule type" value="Genomic_DNA"/>
</dbReference>
<sequence length="104" mass="11862">MAPPQIDQDWDSGQHQWREITPLAYQQLLKATTLLYRVRDAFMQAEPVDVLAGGDGLYVCCKEQQGFYFARLLPGNDWCKRDSLPVPLPKAGADLWLESFKGEF</sequence>